<evidence type="ECO:0000256" key="1">
    <source>
        <dbReference type="ARBA" id="ARBA00022448"/>
    </source>
</evidence>
<dbReference type="InterPro" id="IPR027417">
    <property type="entry name" value="P-loop_NTPase"/>
</dbReference>
<keyword evidence="6" id="KW-1278">Translocase</keyword>
<keyword evidence="3" id="KW-0997">Cell inner membrane</keyword>
<reference evidence="9 10" key="1">
    <citation type="submission" date="2017-02" db="EMBL/GenBank/DDBJ databases">
        <title>Pseudoalteromonas ulvae TC14 Genome.</title>
        <authorList>
            <person name="Molmeret M."/>
        </authorList>
    </citation>
    <scope>NUCLEOTIDE SEQUENCE [LARGE SCALE GENOMIC DNA]</scope>
    <source>
        <strain evidence="9">TC14</strain>
    </source>
</reference>
<dbReference type="PANTHER" id="PTHR42781:SF1">
    <property type="entry name" value="THIAMINE IMPORT ATP-BINDING PROTEIN THIQ"/>
    <property type="match status" value="1"/>
</dbReference>
<keyword evidence="1" id="KW-0813">Transport</keyword>
<dbReference type="InterPro" id="IPR003439">
    <property type="entry name" value="ABC_transporter-like_ATP-bd"/>
</dbReference>
<keyword evidence="4" id="KW-0547">Nucleotide-binding</keyword>
<evidence type="ECO:0000256" key="4">
    <source>
        <dbReference type="ARBA" id="ARBA00022741"/>
    </source>
</evidence>
<evidence type="ECO:0000313" key="10">
    <source>
        <dbReference type="Proteomes" id="UP000194841"/>
    </source>
</evidence>
<evidence type="ECO:0000256" key="6">
    <source>
        <dbReference type="ARBA" id="ARBA00022967"/>
    </source>
</evidence>
<protein>
    <recommendedName>
        <fullName evidence="8">ABC transporter domain-containing protein</fullName>
    </recommendedName>
</protein>
<dbReference type="InterPro" id="IPR017871">
    <property type="entry name" value="ABC_transporter-like_CS"/>
</dbReference>
<keyword evidence="2" id="KW-1003">Cell membrane</keyword>
<dbReference type="OrthoDB" id="9802264at2"/>
<evidence type="ECO:0000259" key="8">
    <source>
        <dbReference type="PROSITE" id="PS50893"/>
    </source>
</evidence>
<name>A0A244CTR5_PSEDV</name>
<proteinExistence type="predicted"/>
<dbReference type="SMART" id="SM00382">
    <property type="entry name" value="AAA"/>
    <property type="match status" value="1"/>
</dbReference>
<dbReference type="AlphaFoldDB" id="A0A244CTR5"/>
<dbReference type="PANTHER" id="PTHR42781">
    <property type="entry name" value="SPERMIDINE/PUTRESCINE IMPORT ATP-BINDING PROTEIN POTA"/>
    <property type="match status" value="1"/>
</dbReference>
<evidence type="ECO:0000256" key="2">
    <source>
        <dbReference type="ARBA" id="ARBA00022475"/>
    </source>
</evidence>
<organism evidence="9 10">
    <name type="scientific">Pseudoalteromonas ulvae</name>
    <dbReference type="NCBI Taxonomy" id="107327"/>
    <lineage>
        <taxon>Bacteria</taxon>
        <taxon>Pseudomonadati</taxon>
        <taxon>Pseudomonadota</taxon>
        <taxon>Gammaproteobacteria</taxon>
        <taxon>Alteromonadales</taxon>
        <taxon>Pseudoalteromonadaceae</taxon>
        <taxon>Pseudoalteromonas</taxon>
    </lineage>
</organism>
<keyword evidence="7" id="KW-0472">Membrane</keyword>
<dbReference type="Pfam" id="PF00005">
    <property type="entry name" value="ABC_tran"/>
    <property type="match status" value="1"/>
</dbReference>
<evidence type="ECO:0000256" key="5">
    <source>
        <dbReference type="ARBA" id="ARBA00022840"/>
    </source>
</evidence>
<dbReference type="PROSITE" id="PS50893">
    <property type="entry name" value="ABC_TRANSPORTER_2"/>
    <property type="match status" value="1"/>
</dbReference>
<feature type="domain" description="ABC transporter" evidence="8">
    <location>
        <begin position="1"/>
        <end position="224"/>
    </location>
</feature>
<dbReference type="GO" id="GO:0016887">
    <property type="term" value="F:ATP hydrolysis activity"/>
    <property type="evidence" value="ECO:0007669"/>
    <property type="project" value="InterPro"/>
</dbReference>
<dbReference type="Proteomes" id="UP000194841">
    <property type="component" value="Unassembled WGS sequence"/>
</dbReference>
<evidence type="ECO:0000256" key="7">
    <source>
        <dbReference type="ARBA" id="ARBA00023136"/>
    </source>
</evidence>
<dbReference type="RefSeq" id="WP_086742376.1">
    <property type="nucleotide sequence ID" value="NZ_MWPV01000001.1"/>
</dbReference>
<dbReference type="SUPFAM" id="SSF52540">
    <property type="entry name" value="P-loop containing nucleoside triphosphate hydrolases"/>
    <property type="match status" value="1"/>
</dbReference>
<accession>A0A244CTR5</accession>
<dbReference type="EMBL" id="MWPV01000001">
    <property type="protein sequence ID" value="OUL58991.1"/>
    <property type="molecule type" value="Genomic_DNA"/>
</dbReference>
<keyword evidence="5" id="KW-0067">ATP-binding</keyword>
<gene>
    <name evidence="9" type="ORF">B1199_01530</name>
</gene>
<keyword evidence="10" id="KW-1185">Reference proteome</keyword>
<comment type="caution">
    <text evidence="9">The sequence shown here is derived from an EMBL/GenBank/DDBJ whole genome shotgun (WGS) entry which is preliminary data.</text>
</comment>
<evidence type="ECO:0000256" key="3">
    <source>
        <dbReference type="ARBA" id="ARBA00022519"/>
    </source>
</evidence>
<dbReference type="InterPro" id="IPR050093">
    <property type="entry name" value="ABC_SmlMolc_Importer"/>
</dbReference>
<dbReference type="Gene3D" id="3.40.50.300">
    <property type="entry name" value="P-loop containing nucleotide triphosphate hydrolases"/>
    <property type="match status" value="1"/>
</dbReference>
<dbReference type="PROSITE" id="PS00211">
    <property type="entry name" value="ABC_TRANSPORTER_1"/>
    <property type="match status" value="1"/>
</dbReference>
<evidence type="ECO:0000313" key="9">
    <source>
        <dbReference type="EMBL" id="OUL58991.1"/>
    </source>
</evidence>
<dbReference type="InterPro" id="IPR003593">
    <property type="entry name" value="AAA+_ATPase"/>
</dbReference>
<dbReference type="GO" id="GO:0005524">
    <property type="term" value="F:ATP binding"/>
    <property type="evidence" value="ECO:0007669"/>
    <property type="project" value="UniProtKB-KW"/>
</dbReference>
<sequence length="380" mass="41936">MTDINLVLTAPVKQRFRCQLHPDQIGVLLAPSGAGKTSLFQAIGGLSSAEGWIKVGDGHIDQIKLRPHQRQIAYVTQAPLLFSHLTINKLIALVAAQQRYPADIHWAIAPLKLQDKLECYAHHLSGGQKQRVALLLAMIKGAPLLLLDEALTGQDQATKQACIGVIKEYLKRHQGSALIACHQIEDAIALGDVALLQCDDNQEKYWQSIPIAQGIHQYQQQLIETNSCKEPSQSLVNANEFLSVLHATPLSHHRSLGLTEYRVAGQTCFTALAPTLACEQVVSLVLKANRVGLSRTLQPETSFVNQWQVIILGQRSVGWDGEQGILLDVALVDTCDETKNDNADRLSVWITRLSYNQLQPNIEEYWYLIGKADALSVNAN</sequence>